<evidence type="ECO:0000256" key="4">
    <source>
        <dbReference type="SAM" id="SignalP"/>
    </source>
</evidence>
<dbReference type="InterPro" id="IPR013783">
    <property type="entry name" value="Ig-like_fold"/>
</dbReference>
<dbReference type="Gene3D" id="2.60.40.10">
    <property type="entry name" value="Immunoglobulins"/>
    <property type="match status" value="3"/>
</dbReference>
<dbReference type="EMBL" id="VHII01000005">
    <property type="protein sequence ID" value="KAF1391061.1"/>
    <property type="molecule type" value="Genomic_DNA"/>
</dbReference>
<evidence type="ECO:0000256" key="1">
    <source>
        <dbReference type="ARBA" id="ARBA00004370"/>
    </source>
</evidence>
<feature type="domain" description="Immunoglobulin" evidence="5">
    <location>
        <begin position="249"/>
        <end position="350"/>
    </location>
</feature>
<dbReference type="InterPro" id="IPR050671">
    <property type="entry name" value="CD300_family_receptors"/>
</dbReference>
<feature type="domain" description="Immunoglobulin" evidence="5">
    <location>
        <begin position="141"/>
        <end position="238"/>
    </location>
</feature>
<name>A0A6A5EP51_PERFL</name>
<proteinExistence type="predicted"/>
<keyword evidence="2" id="KW-0812">Transmembrane</keyword>
<reference evidence="6 7" key="1">
    <citation type="submission" date="2019-06" db="EMBL/GenBank/DDBJ databases">
        <title>A chromosome-scale genome assembly of the European perch, Perca fluviatilis.</title>
        <authorList>
            <person name="Roques C."/>
            <person name="Zahm M."/>
            <person name="Cabau C."/>
            <person name="Klopp C."/>
            <person name="Bouchez O."/>
            <person name="Donnadieu C."/>
            <person name="Kuhl H."/>
            <person name="Gislard M."/>
            <person name="Guendouz S."/>
            <person name="Journot L."/>
            <person name="Haffray P."/>
            <person name="Bestin A."/>
            <person name="Morvezen R."/>
            <person name="Feron R."/>
            <person name="Wen M."/>
            <person name="Jouanno E."/>
            <person name="Herpin A."/>
            <person name="Schartl M."/>
            <person name="Postlethwait J."/>
            <person name="Schaerlinger B."/>
            <person name="Chardard D."/>
            <person name="Lecocq T."/>
            <person name="Poncet C."/>
            <person name="Jaffrelo L."/>
            <person name="Lampietro C."/>
            <person name="Guiguen Y."/>
        </authorList>
    </citation>
    <scope>NUCLEOTIDE SEQUENCE [LARGE SCALE GENOMIC DNA]</scope>
    <source>
        <tissue evidence="6">Blood</tissue>
    </source>
</reference>
<feature type="chain" id="PRO_5025574353" description="Immunoglobulin domain-containing protein" evidence="4">
    <location>
        <begin position="26"/>
        <end position="365"/>
    </location>
</feature>
<protein>
    <recommendedName>
        <fullName evidence="5">Immunoglobulin domain-containing protein</fullName>
    </recommendedName>
</protein>
<dbReference type="GO" id="GO:0004888">
    <property type="term" value="F:transmembrane signaling receptor activity"/>
    <property type="evidence" value="ECO:0007669"/>
    <property type="project" value="TreeGrafter"/>
</dbReference>
<dbReference type="AlphaFoldDB" id="A0A6A5EP51"/>
<dbReference type="InterPro" id="IPR036179">
    <property type="entry name" value="Ig-like_dom_sf"/>
</dbReference>
<keyword evidence="4" id="KW-0732">Signal</keyword>
<dbReference type="InterPro" id="IPR013106">
    <property type="entry name" value="Ig_V-set"/>
</dbReference>
<dbReference type="PANTHER" id="PTHR11860">
    <property type="entry name" value="POLYMERIC-IMMUNOGLOBULIN RECEPTOR"/>
    <property type="match status" value="1"/>
</dbReference>
<dbReference type="GO" id="GO:0005886">
    <property type="term" value="C:plasma membrane"/>
    <property type="evidence" value="ECO:0007669"/>
    <property type="project" value="TreeGrafter"/>
</dbReference>
<dbReference type="PANTHER" id="PTHR11860:SF87">
    <property type="entry name" value="CMRF35-LIKE MOLECULE 8"/>
    <property type="match status" value="1"/>
</dbReference>
<dbReference type="Pfam" id="PF07686">
    <property type="entry name" value="V-set"/>
    <property type="match status" value="3"/>
</dbReference>
<dbReference type="SMART" id="SM00409">
    <property type="entry name" value="IG"/>
    <property type="match status" value="3"/>
</dbReference>
<organism evidence="6 7">
    <name type="scientific">Perca fluviatilis</name>
    <name type="common">European perch</name>
    <dbReference type="NCBI Taxonomy" id="8168"/>
    <lineage>
        <taxon>Eukaryota</taxon>
        <taxon>Metazoa</taxon>
        <taxon>Chordata</taxon>
        <taxon>Craniata</taxon>
        <taxon>Vertebrata</taxon>
        <taxon>Euteleostomi</taxon>
        <taxon>Actinopterygii</taxon>
        <taxon>Neopterygii</taxon>
        <taxon>Teleostei</taxon>
        <taxon>Neoteleostei</taxon>
        <taxon>Acanthomorphata</taxon>
        <taxon>Eupercaria</taxon>
        <taxon>Perciformes</taxon>
        <taxon>Percoidei</taxon>
        <taxon>Percidae</taxon>
        <taxon>Percinae</taxon>
        <taxon>Perca</taxon>
    </lineage>
</organism>
<keyword evidence="3" id="KW-0472">Membrane</keyword>
<comment type="caution">
    <text evidence="6">The sequence shown here is derived from an EMBL/GenBank/DDBJ whole genome shotgun (WGS) entry which is preliminary data.</text>
</comment>
<accession>A0A6A5EP51</accession>
<dbReference type="SUPFAM" id="SSF48726">
    <property type="entry name" value="Immunoglobulin"/>
    <property type="match status" value="3"/>
</dbReference>
<evidence type="ECO:0000259" key="5">
    <source>
        <dbReference type="SMART" id="SM00409"/>
    </source>
</evidence>
<evidence type="ECO:0000313" key="7">
    <source>
        <dbReference type="Proteomes" id="UP000465112"/>
    </source>
</evidence>
<gene>
    <name evidence="6" type="ORF">PFLUV_G00064680</name>
</gene>
<dbReference type="InterPro" id="IPR003599">
    <property type="entry name" value="Ig_sub"/>
</dbReference>
<feature type="domain" description="Immunoglobulin" evidence="5">
    <location>
        <begin position="27"/>
        <end position="126"/>
    </location>
</feature>
<evidence type="ECO:0000256" key="2">
    <source>
        <dbReference type="ARBA" id="ARBA00022692"/>
    </source>
</evidence>
<feature type="signal peptide" evidence="4">
    <location>
        <begin position="1"/>
        <end position="25"/>
    </location>
</feature>
<evidence type="ECO:0000313" key="6">
    <source>
        <dbReference type="EMBL" id="KAF1391061.1"/>
    </source>
</evidence>
<comment type="subcellular location">
    <subcellularLocation>
        <location evidence="1">Membrane</location>
    </subcellularLocation>
</comment>
<evidence type="ECO:0000256" key="3">
    <source>
        <dbReference type="ARBA" id="ARBA00023136"/>
    </source>
</evidence>
<dbReference type="Proteomes" id="UP000465112">
    <property type="component" value="Chromosome 5"/>
</dbReference>
<sequence length="365" mass="40674">MTVCPTLICFFFLSLQDGNSGLAKAQIFIYTGTEGEDIRVKCSSSQSGNTKFFCKNECKQGDLLIETSDVTAQSGRYGMEYETSKLKTNVSVSISQLTRSDSGLYRCGLGRPLSAASYTDFRIRVVDALQDGNSGLAKAQILIYTGTEGEDIRVTCPFPSSGSTKVFCKNDCKEKDLLIETSNVTAQSGRYRIKYEELHPGADVSVSISQLTKSDSGWYSCGLNGSTMSYGHFRITVVDALLTGNPPEVKIFHKTSGDNVVVACNFSVYGDNRLYFCKERCEDKDILVETSDLSAQRDRYSIEYVGRSPSEVFVYVTISQLTRSDSGLYRCGLERPFSPDHYHEFRINVTDGEFHVENEYYYLCL</sequence>
<keyword evidence="7" id="KW-1185">Reference proteome</keyword>